<proteinExistence type="inferred from homology"/>
<feature type="domain" description="Class II aldolase/adducin N-terminal" evidence="3">
    <location>
        <begin position="30"/>
        <end position="237"/>
    </location>
</feature>
<evidence type="ECO:0000259" key="3">
    <source>
        <dbReference type="SMART" id="SM01007"/>
    </source>
</evidence>
<dbReference type="InterPro" id="IPR036409">
    <property type="entry name" value="Aldolase_II/adducin_N_sf"/>
</dbReference>
<dbReference type="InterPro" id="IPR036291">
    <property type="entry name" value="NAD(P)-bd_dom_sf"/>
</dbReference>
<dbReference type="RefSeq" id="WP_032516448.1">
    <property type="nucleotide sequence ID" value="NZ_JNAO01000013.1"/>
</dbReference>
<dbReference type="NCBIfam" id="NF006192">
    <property type="entry name" value="PRK08324.1-6"/>
    <property type="match status" value="1"/>
</dbReference>
<dbReference type="SUPFAM" id="SSF51735">
    <property type="entry name" value="NAD(P)-binding Rossmann-fold domains"/>
    <property type="match status" value="1"/>
</dbReference>
<sequence>MACQNNWSDNEANTYIEKYKSHGVTKDLALRTYSARLLGSDPELVLHGGGNTSVKSICKDLFENDIDVLHVKGSGWDLATIEPEGHPAVKLNPLLELKSLRKLSDEDMVSAQRQNLMNINSPNPSVETLLHAFIPYKYIDHTHSLALLAIANQPNSAKLCKQIFGDKVAIVPYVMPGFNLAIKAFEEFEKARIKASKNRIELEGMVLINHGLFTFGDTAKTSYERMIRLVNIAEEQLTRKINLNFTYLENNNPSTLTIIPYLRGLISKYATKGKFNQKWIFEIRNNKNINEIFESDNLFELINRGVATPDHVIRTKSKPLLLEIFNPENKSQIDSYITNWVKNTEEKIEQYIKEYENYFNRNIKQSKQEKKQLDPLPRLILIPGIGLIGVGSNKKSAIISADIGQAWIETVLSAESIGKFKPVGEKDTFDLEYWSLEQAKLGKQKKPFLSGNIVAITGGGGVIGEEISREFKKAGAEIVVIDFNKENAERSAQNCGENTLSINCDVTSLTQIDKAFKEIINKFGGLDILISNAGSAWEGSIEKIEDAVFMKSMELNLFSHYYASKKAIKIFHAQDSSSKEEDYLMGGQILFNISKQSLNPGPNFGSYGIPKTALLALMRQISLEEGSNKIRANGINADRIRSGLLNKEMIKKRAASRGLTEEDYMTGNLLKSEILPKDVALAFLSLAKLEKTTGALLTVDGGNVAAMVR</sequence>
<dbReference type="GO" id="GO:0016491">
    <property type="term" value="F:oxidoreductase activity"/>
    <property type="evidence" value="ECO:0007669"/>
    <property type="project" value="UniProtKB-KW"/>
</dbReference>
<dbReference type="Gene3D" id="3.40.225.10">
    <property type="entry name" value="Class II aldolase/adducin N-terminal domain"/>
    <property type="match status" value="1"/>
</dbReference>
<name>A0A0A2AID1_PROMR</name>
<dbReference type="Proteomes" id="UP000030533">
    <property type="component" value="Unassembled WGS sequence"/>
</dbReference>
<dbReference type="Pfam" id="PF00106">
    <property type="entry name" value="adh_short"/>
    <property type="match status" value="1"/>
</dbReference>
<evidence type="ECO:0000313" key="5">
    <source>
        <dbReference type="Proteomes" id="UP000030533"/>
    </source>
</evidence>
<dbReference type="STRING" id="167548.EU98_1822"/>
<dbReference type="EMBL" id="JNAO01000013">
    <property type="protein sequence ID" value="KGG00290.1"/>
    <property type="molecule type" value="Genomic_DNA"/>
</dbReference>
<evidence type="ECO:0000256" key="1">
    <source>
        <dbReference type="ARBA" id="ARBA00006484"/>
    </source>
</evidence>
<dbReference type="eggNOG" id="COG1028">
    <property type="taxonomic scope" value="Bacteria"/>
</dbReference>
<evidence type="ECO:0000256" key="2">
    <source>
        <dbReference type="ARBA" id="ARBA00023002"/>
    </source>
</evidence>
<dbReference type="InterPro" id="IPR002347">
    <property type="entry name" value="SDR_fam"/>
</dbReference>
<dbReference type="PANTHER" id="PTHR43669:SF3">
    <property type="entry name" value="ALCOHOL DEHYDROGENASE, PUTATIVE (AFU_ORTHOLOGUE AFUA_3G03445)-RELATED"/>
    <property type="match status" value="1"/>
</dbReference>
<comment type="caution">
    <text evidence="4">The sequence shown here is derived from an EMBL/GenBank/DDBJ whole genome shotgun (WGS) entry which is preliminary data.</text>
</comment>
<evidence type="ECO:0000313" key="4">
    <source>
        <dbReference type="EMBL" id="KGG00290.1"/>
    </source>
</evidence>
<accession>A0A0A2AID1</accession>
<organism evidence="4 5">
    <name type="scientific">Prochlorococcus marinus str. MIT 9314</name>
    <dbReference type="NCBI Taxonomy" id="167548"/>
    <lineage>
        <taxon>Bacteria</taxon>
        <taxon>Bacillati</taxon>
        <taxon>Cyanobacteriota</taxon>
        <taxon>Cyanophyceae</taxon>
        <taxon>Synechococcales</taxon>
        <taxon>Prochlorococcaceae</taxon>
        <taxon>Prochlorococcus</taxon>
    </lineage>
</organism>
<gene>
    <name evidence="4" type="ORF">EU98_1822</name>
</gene>
<keyword evidence="2" id="KW-0560">Oxidoreductase</keyword>
<protein>
    <submittedName>
        <fullName evidence="4">Putative oxidoreductase</fullName>
    </submittedName>
</protein>
<comment type="similarity">
    <text evidence="1">Belongs to the short-chain dehydrogenases/reductases (SDR) family.</text>
</comment>
<reference evidence="5" key="1">
    <citation type="journal article" date="2014" name="Sci. Data">
        <title>Genomes of diverse isolates of the marine cyanobacterium Prochlorococcus.</title>
        <authorList>
            <person name="Biller S."/>
            <person name="Berube P."/>
            <person name="Thompson J."/>
            <person name="Kelly L."/>
            <person name="Roggensack S."/>
            <person name="Awad L."/>
            <person name="Roache-Johnson K."/>
            <person name="Ding H."/>
            <person name="Giovannoni S.J."/>
            <person name="Moore L.R."/>
            <person name="Chisholm S.W."/>
        </authorList>
    </citation>
    <scope>NUCLEOTIDE SEQUENCE [LARGE SCALE GENOMIC DNA]</scope>
    <source>
        <strain evidence="5">MIT 9314</strain>
    </source>
</reference>
<dbReference type="Gene3D" id="3.40.50.720">
    <property type="entry name" value="NAD(P)-binding Rossmann-like Domain"/>
    <property type="match status" value="1"/>
</dbReference>
<dbReference type="AlphaFoldDB" id="A0A0A2AID1"/>
<dbReference type="SUPFAM" id="SSF53639">
    <property type="entry name" value="AraD/HMP-PK domain-like"/>
    <property type="match status" value="1"/>
</dbReference>
<dbReference type="eggNOG" id="COG3347">
    <property type="taxonomic scope" value="Bacteria"/>
</dbReference>
<dbReference type="Pfam" id="PF00596">
    <property type="entry name" value="Aldolase_II"/>
    <property type="match status" value="1"/>
</dbReference>
<dbReference type="PRINTS" id="PR00081">
    <property type="entry name" value="GDHRDH"/>
</dbReference>
<dbReference type="InterPro" id="IPR001303">
    <property type="entry name" value="Aldolase_II/adducin_N"/>
</dbReference>
<dbReference type="SMART" id="SM01007">
    <property type="entry name" value="Aldolase_II"/>
    <property type="match status" value="1"/>
</dbReference>
<dbReference type="PANTHER" id="PTHR43669">
    <property type="entry name" value="5-KETO-D-GLUCONATE 5-REDUCTASE"/>
    <property type="match status" value="1"/>
</dbReference>